<dbReference type="Gene3D" id="2.40.110.10">
    <property type="entry name" value="Butyryl-CoA Dehydrogenase, subunit A, domain 2"/>
    <property type="match status" value="1"/>
</dbReference>
<dbReference type="GO" id="GO:0005737">
    <property type="term" value="C:cytoplasm"/>
    <property type="evidence" value="ECO:0007669"/>
    <property type="project" value="TreeGrafter"/>
</dbReference>
<dbReference type="SUPFAM" id="SSF56645">
    <property type="entry name" value="Acyl-CoA dehydrogenase NM domain-like"/>
    <property type="match status" value="1"/>
</dbReference>
<dbReference type="PANTHER" id="PTHR48083:SF2">
    <property type="entry name" value="MEDIUM-CHAIN SPECIFIC ACYL-COA DEHYDROGENASE, MITOCHONDRIAL"/>
    <property type="match status" value="1"/>
</dbReference>
<dbReference type="InterPro" id="IPR050741">
    <property type="entry name" value="Acyl-CoA_dehydrogenase"/>
</dbReference>
<keyword evidence="5 7" id="KW-0274">FAD</keyword>
<dbReference type="Gene3D" id="1.10.540.10">
    <property type="entry name" value="Acyl-CoA dehydrogenase/oxidase, N-terminal domain"/>
    <property type="match status" value="1"/>
</dbReference>
<dbReference type="InterPro" id="IPR036250">
    <property type="entry name" value="AcylCo_DH-like_C"/>
</dbReference>
<dbReference type="AlphaFoldDB" id="A0A2T8F7K1"/>
<dbReference type="OrthoDB" id="142556at2"/>
<dbReference type="InterPro" id="IPR037069">
    <property type="entry name" value="AcylCoA_DH/ox_N_sf"/>
</dbReference>
<dbReference type="SUPFAM" id="SSF47203">
    <property type="entry name" value="Acyl-CoA dehydrogenase C-terminal domain-like"/>
    <property type="match status" value="1"/>
</dbReference>
<reference evidence="11 12" key="1">
    <citation type="submission" date="2018-04" db="EMBL/GenBank/DDBJ databases">
        <title>Genome of Nocardioides gansuensis WSJ-1.</title>
        <authorList>
            <person name="Wu S."/>
            <person name="Wang G."/>
        </authorList>
    </citation>
    <scope>NUCLEOTIDE SEQUENCE [LARGE SCALE GENOMIC DNA]</scope>
    <source>
        <strain evidence="11 12">WSJ-1</strain>
    </source>
</reference>
<keyword evidence="6 7" id="KW-0560">Oxidoreductase</keyword>
<comment type="similarity">
    <text evidence="2 7">Belongs to the acyl-CoA dehydrogenase family.</text>
</comment>
<dbReference type="InterPro" id="IPR009100">
    <property type="entry name" value="AcylCoA_DH/oxidase_NM_dom_sf"/>
</dbReference>
<sequence length="397" mass="42599">MSTLPTVEDVDLFCSEMVAPAAEDIELTARFFPELLSEAAQLGLQSLLFEADGSLDLARMALVHESTERIAAESAAVSLAVSVARLHTYLLARYAASEVCDRWLQPTLRAELFGAFAITEPHAGTDIRALTTVARRQGDHYVLDGQKCWIGLAPVCSYAIVLAKVDHRERDADTIALVVDMASDGAVGAPGPELAGFRGMPNGTLTFEACRVPVQNALACDGFGGMMDGLNMARIEAASYSVGLLRGAIREATGWANHREAFGKPIAALPSIQSKIGRMVTDYRAARELVLRAGETFALGNGGDQAVISMAKMFASDAARRHTDAALQIVAGAGMARNHPLQRMDRDAKVTQIFDGTSEIHETMLGRRVLREAANGLIGPSFFPDSNTAHEKTDNVR</sequence>
<dbReference type="PANTHER" id="PTHR48083">
    <property type="entry name" value="MEDIUM-CHAIN SPECIFIC ACYL-COA DEHYDROGENASE, MITOCHONDRIAL-RELATED"/>
    <property type="match status" value="1"/>
</dbReference>
<evidence type="ECO:0000256" key="2">
    <source>
        <dbReference type="ARBA" id="ARBA00009347"/>
    </source>
</evidence>
<proteinExistence type="inferred from homology"/>
<dbReference type="GO" id="GO:0033539">
    <property type="term" value="P:fatty acid beta-oxidation using acyl-CoA dehydrogenase"/>
    <property type="evidence" value="ECO:0007669"/>
    <property type="project" value="TreeGrafter"/>
</dbReference>
<dbReference type="InterPro" id="IPR006089">
    <property type="entry name" value="Acyl-CoA_DH_CS"/>
</dbReference>
<evidence type="ECO:0000256" key="3">
    <source>
        <dbReference type="ARBA" id="ARBA00019125"/>
    </source>
</evidence>
<evidence type="ECO:0000256" key="6">
    <source>
        <dbReference type="ARBA" id="ARBA00023002"/>
    </source>
</evidence>
<comment type="caution">
    <text evidence="11">The sequence shown here is derived from an EMBL/GenBank/DDBJ whole genome shotgun (WGS) entry which is preliminary data.</text>
</comment>
<evidence type="ECO:0000256" key="7">
    <source>
        <dbReference type="RuleBase" id="RU362125"/>
    </source>
</evidence>
<gene>
    <name evidence="11" type="ORF">DDE18_16915</name>
</gene>
<evidence type="ECO:0000256" key="5">
    <source>
        <dbReference type="ARBA" id="ARBA00022827"/>
    </source>
</evidence>
<dbReference type="EMBL" id="QDGZ01000007">
    <property type="protein sequence ID" value="PVG81669.1"/>
    <property type="molecule type" value="Genomic_DNA"/>
</dbReference>
<feature type="domain" description="Acyl-CoA dehydrogenase/oxidase C-terminal" evidence="8">
    <location>
        <begin position="221"/>
        <end position="370"/>
    </location>
</feature>
<evidence type="ECO:0000259" key="10">
    <source>
        <dbReference type="Pfam" id="PF02771"/>
    </source>
</evidence>
<evidence type="ECO:0000313" key="11">
    <source>
        <dbReference type="EMBL" id="PVG81669.1"/>
    </source>
</evidence>
<evidence type="ECO:0000259" key="8">
    <source>
        <dbReference type="Pfam" id="PF00441"/>
    </source>
</evidence>
<dbReference type="GO" id="GO:0003995">
    <property type="term" value="F:acyl-CoA dehydrogenase activity"/>
    <property type="evidence" value="ECO:0007669"/>
    <property type="project" value="InterPro"/>
</dbReference>
<feature type="domain" description="Acyl-CoA dehydrogenase/oxidase N-terminal" evidence="10">
    <location>
        <begin position="8"/>
        <end position="110"/>
    </location>
</feature>
<dbReference type="Pfam" id="PF02771">
    <property type="entry name" value="Acyl-CoA_dh_N"/>
    <property type="match status" value="1"/>
</dbReference>
<dbReference type="PROSITE" id="PS00072">
    <property type="entry name" value="ACYL_COA_DH_1"/>
    <property type="match status" value="1"/>
</dbReference>
<dbReference type="InterPro" id="IPR006091">
    <property type="entry name" value="Acyl-CoA_Oxase/DH_mid-dom"/>
</dbReference>
<comment type="cofactor">
    <cofactor evidence="1 7">
        <name>FAD</name>
        <dbReference type="ChEBI" id="CHEBI:57692"/>
    </cofactor>
</comment>
<accession>A0A2T8F7K1</accession>
<dbReference type="GO" id="GO:0050660">
    <property type="term" value="F:flavin adenine dinucleotide binding"/>
    <property type="evidence" value="ECO:0007669"/>
    <property type="project" value="InterPro"/>
</dbReference>
<evidence type="ECO:0000256" key="4">
    <source>
        <dbReference type="ARBA" id="ARBA00022630"/>
    </source>
</evidence>
<name>A0A2T8F7K1_9ACTN</name>
<organism evidence="11 12">
    <name type="scientific">Nocardioides gansuensis</name>
    <dbReference type="NCBI Taxonomy" id="2138300"/>
    <lineage>
        <taxon>Bacteria</taxon>
        <taxon>Bacillati</taxon>
        <taxon>Actinomycetota</taxon>
        <taxon>Actinomycetes</taxon>
        <taxon>Propionibacteriales</taxon>
        <taxon>Nocardioidaceae</taxon>
        <taxon>Nocardioides</taxon>
    </lineage>
</organism>
<dbReference type="Pfam" id="PF02770">
    <property type="entry name" value="Acyl-CoA_dh_M"/>
    <property type="match status" value="1"/>
</dbReference>
<evidence type="ECO:0000256" key="1">
    <source>
        <dbReference type="ARBA" id="ARBA00001974"/>
    </source>
</evidence>
<dbReference type="Pfam" id="PF00441">
    <property type="entry name" value="Acyl-CoA_dh_1"/>
    <property type="match status" value="1"/>
</dbReference>
<protein>
    <recommendedName>
        <fullName evidence="3">Medium-chain specific acyl-CoA dehydrogenase, mitochondrial</fullName>
    </recommendedName>
</protein>
<dbReference type="InterPro" id="IPR046373">
    <property type="entry name" value="Acyl-CoA_Oxase/DH_mid-dom_sf"/>
</dbReference>
<evidence type="ECO:0000313" key="12">
    <source>
        <dbReference type="Proteomes" id="UP000246018"/>
    </source>
</evidence>
<dbReference type="Gene3D" id="1.20.140.10">
    <property type="entry name" value="Butyryl-CoA Dehydrogenase, subunit A, domain 3"/>
    <property type="match status" value="1"/>
</dbReference>
<dbReference type="InterPro" id="IPR013786">
    <property type="entry name" value="AcylCoA_DH/ox_N"/>
</dbReference>
<keyword evidence="12" id="KW-1185">Reference proteome</keyword>
<feature type="domain" description="Acyl-CoA oxidase/dehydrogenase middle" evidence="9">
    <location>
        <begin position="115"/>
        <end position="210"/>
    </location>
</feature>
<dbReference type="InterPro" id="IPR009075">
    <property type="entry name" value="AcylCo_DH/oxidase_C"/>
</dbReference>
<evidence type="ECO:0000259" key="9">
    <source>
        <dbReference type="Pfam" id="PF02770"/>
    </source>
</evidence>
<keyword evidence="4 7" id="KW-0285">Flavoprotein</keyword>
<dbReference type="Proteomes" id="UP000246018">
    <property type="component" value="Unassembled WGS sequence"/>
</dbReference>